<dbReference type="PANTHER" id="PTHR10559">
    <property type="entry name" value="TRANSCOBALAMIN-1/GASTRIC INTRINSIC FACTOR"/>
    <property type="match status" value="1"/>
</dbReference>
<feature type="disulfide bond" evidence="2">
    <location>
        <begin position="81"/>
        <end position="99"/>
    </location>
</feature>
<proteinExistence type="predicted"/>
<keyword evidence="4" id="KW-1185">Reference proteome</keyword>
<reference evidence="3" key="1">
    <citation type="submission" date="2020-08" db="EMBL/GenBank/DDBJ databases">
        <title>Multicomponent nature underlies the extraordinary mechanical properties of spider dragline silk.</title>
        <authorList>
            <person name="Kono N."/>
            <person name="Nakamura H."/>
            <person name="Mori M."/>
            <person name="Yoshida Y."/>
            <person name="Ohtoshi R."/>
            <person name="Malay A.D."/>
            <person name="Moran D.A.P."/>
            <person name="Tomita M."/>
            <person name="Numata K."/>
            <person name="Arakawa K."/>
        </authorList>
    </citation>
    <scope>NUCLEOTIDE SEQUENCE</scope>
</reference>
<dbReference type="PROSITE" id="PS01209">
    <property type="entry name" value="LDLRA_1"/>
    <property type="match status" value="1"/>
</dbReference>
<dbReference type="Gene3D" id="1.50.10.20">
    <property type="match status" value="1"/>
</dbReference>
<dbReference type="GO" id="GO:0005615">
    <property type="term" value="C:extracellular space"/>
    <property type="evidence" value="ECO:0007669"/>
    <property type="project" value="TreeGrafter"/>
</dbReference>
<gene>
    <name evidence="3" type="primary">CG3556_2</name>
    <name evidence="3" type="ORF">NPIL_510851</name>
</gene>
<comment type="caution">
    <text evidence="3">The sequence shown here is derived from an EMBL/GenBank/DDBJ whole genome shotgun (WGS) entry which is preliminary data.</text>
</comment>
<evidence type="ECO:0000256" key="1">
    <source>
        <dbReference type="ARBA" id="ARBA00023157"/>
    </source>
</evidence>
<dbReference type="EMBL" id="BMAW01116731">
    <property type="protein sequence ID" value="GFT71812.1"/>
    <property type="molecule type" value="Genomic_DNA"/>
</dbReference>
<dbReference type="Proteomes" id="UP000887013">
    <property type="component" value="Unassembled WGS sequence"/>
</dbReference>
<organism evidence="3 4">
    <name type="scientific">Nephila pilipes</name>
    <name type="common">Giant wood spider</name>
    <name type="synonym">Nephila maculata</name>
    <dbReference type="NCBI Taxonomy" id="299642"/>
    <lineage>
        <taxon>Eukaryota</taxon>
        <taxon>Metazoa</taxon>
        <taxon>Ecdysozoa</taxon>
        <taxon>Arthropoda</taxon>
        <taxon>Chelicerata</taxon>
        <taxon>Arachnida</taxon>
        <taxon>Araneae</taxon>
        <taxon>Araneomorphae</taxon>
        <taxon>Entelegynae</taxon>
        <taxon>Araneoidea</taxon>
        <taxon>Nephilidae</taxon>
        <taxon>Nephila</taxon>
    </lineage>
</organism>
<dbReference type="PROSITE" id="PS50068">
    <property type="entry name" value="LDLRA_2"/>
    <property type="match status" value="1"/>
</dbReference>
<dbReference type="InterPro" id="IPR036055">
    <property type="entry name" value="LDL_receptor-like_sf"/>
</dbReference>
<dbReference type="AlphaFoldDB" id="A0A8X6PKV1"/>
<dbReference type="CDD" id="cd00112">
    <property type="entry name" value="LDLa"/>
    <property type="match status" value="1"/>
</dbReference>
<dbReference type="PANTHER" id="PTHR10559:SF18">
    <property type="entry name" value="TRANSCOBALAMIN II"/>
    <property type="match status" value="1"/>
</dbReference>
<evidence type="ECO:0000313" key="4">
    <source>
        <dbReference type="Proteomes" id="UP000887013"/>
    </source>
</evidence>
<evidence type="ECO:0000256" key="2">
    <source>
        <dbReference type="PROSITE-ProRule" id="PRU00124"/>
    </source>
</evidence>
<dbReference type="SMART" id="SM00192">
    <property type="entry name" value="LDLa"/>
    <property type="match status" value="1"/>
</dbReference>
<accession>A0A8X6PKV1</accession>
<dbReference type="GO" id="GO:0015889">
    <property type="term" value="P:cobalamin transport"/>
    <property type="evidence" value="ECO:0007669"/>
    <property type="project" value="TreeGrafter"/>
</dbReference>
<feature type="disulfide bond" evidence="2">
    <location>
        <begin position="93"/>
        <end position="108"/>
    </location>
</feature>
<dbReference type="OrthoDB" id="6433261at2759"/>
<dbReference type="Gene3D" id="4.10.400.10">
    <property type="entry name" value="Low-density Lipoprotein Receptor"/>
    <property type="match status" value="1"/>
</dbReference>
<dbReference type="Pfam" id="PF00057">
    <property type="entry name" value="Ldl_recept_a"/>
    <property type="match status" value="1"/>
</dbReference>
<dbReference type="InterPro" id="IPR051588">
    <property type="entry name" value="Cobalamin_Transport"/>
</dbReference>
<dbReference type="SUPFAM" id="SSF57424">
    <property type="entry name" value="LDL receptor-like module"/>
    <property type="match status" value="1"/>
</dbReference>
<dbReference type="GO" id="GO:0031419">
    <property type="term" value="F:cobalamin binding"/>
    <property type="evidence" value="ECO:0007669"/>
    <property type="project" value="TreeGrafter"/>
</dbReference>
<dbReference type="InterPro" id="IPR002172">
    <property type="entry name" value="LDrepeatLR_classA_rpt"/>
</dbReference>
<keyword evidence="1 2" id="KW-1015">Disulfide bond</keyword>
<evidence type="ECO:0000313" key="3">
    <source>
        <dbReference type="EMBL" id="GFT71812.1"/>
    </source>
</evidence>
<name>A0A8X6PKV1_NEPPI</name>
<sequence>MHLLSPTSPDSYFYGNDLIKASKTQVSNLKKLHASIGLFGLQRKMRHGLQKADSDGHSRQRYRHPFVKENFECSNKDSFQCDDNFCIPRSKVCDGVKDCKNGSDEVGCEFGVLAIEGVKEARENAVNWLKNNKTFPWNWRYDMPRAVVALYLASDVNFNGTSLEEELMAKQVELKTALSLLRSSLTNSELSMFINALIVTCHNPRYFYGNDLIKRLKTQVEQSQNFTHPLAYLALCNANETWPSKADSDLNDILDSDTEYPFVKGMF</sequence>
<protein>
    <submittedName>
        <fullName evidence="3">Uncharacterized protein CG3556</fullName>
    </submittedName>
</protein>
<dbReference type="InterPro" id="IPR023415">
    <property type="entry name" value="LDLR_class-A_CS"/>
</dbReference>
<comment type="caution">
    <text evidence="2">Lacks conserved residue(s) required for the propagation of feature annotation.</text>
</comment>